<dbReference type="Gene3D" id="2.40.440.10">
    <property type="entry name" value="L,D-transpeptidase catalytic domain-like"/>
    <property type="match status" value="1"/>
</dbReference>
<reference evidence="9 10" key="1">
    <citation type="submission" date="2018-01" db="EMBL/GenBank/DDBJ databases">
        <title>Metagenomic assembled genomes from two thermal pools in the Uzon Caldera, Kamchatka, Russia.</title>
        <authorList>
            <person name="Wilkins L."/>
            <person name="Ettinger C."/>
        </authorList>
    </citation>
    <scope>NUCLEOTIDE SEQUENCE [LARGE SCALE GENOMIC DNA]</scope>
    <source>
        <strain evidence="9">ZAV-05</strain>
    </source>
</reference>
<keyword evidence="5 7" id="KW-0573">Peptidoglycan synthesis</keyword>
<dbReference type="AlphaFoldDB" id="A0A2J6WNT7"/>
<dbReference type="Pfam" id="PF03734">
    <property type="entry name" value="YkuD"/>
    <property type="match status" value="1"/>
</dbReference>
<evidence type="ECO:0000256" key="3">
    <source>
        <dbReference type="ARBA" id="ARBA00022679"/>
    </source>
</evidence>
<accession>A0A2J6WNT7</accession>
<dbReference type="GO" id="GO:0008360">
    <property type="term" value="P:regulation of cell shape"/>
    <property type="evidence" value="ECO:0007669"/>
    <property type="project" value="UniProtKB-UniRule"/>
</dbReference>
<dbReference type="SUPFAM" id="SSF54427">
    <property type="entry name" value="NTF2-like"/>
    <property type="match status" value="2"/>
</dbReference>
<feature type="active site" description="Proton donor/acceptor" evidence="7">
    <location>
        <position position="150"/>
    </location>
</feature>
<evidence type="ECO:0000256" key="7">
    <source>
        <dbReference type="PROSITE-ProRule" id="PRU01373"/>
    </source>
</evidence>
<evidence type="ECO:0000313" key="10">
    <source>
        <dbReference type="Proteomes" id="UP000242881"/>
    </source>
</evidence>
<dbReference type="PANTHER" id="PTHR36699">
    <property type="entry name" value="LD-TRANSPEPTIDASE"/>
    <property type="match status" value="1"/>
</dbReference>
<dbReference type="PANTHER" id="PTHR36699:SF1">
    <property type="entry name" value="L,D-TRANSPEPTIDASE YAFK-RELATED"/>
    <property type="match status" value="1"/>
</dbReference>
<evidence type="ECO:0000256" key="1">
    <source>
        <dbReference type="ARBA" id="ARBA00004752"/>
    </source>
</evidence>
<proteinExistence type="inferred from homology"/>
<evidence type="ECO:0000313" key="9">
    <source>
        <dbReference type="EMBL" id="PMP72028.1"/>
    </source>
</evidence>
<dbReference type="InterPro" id="IPR005490">
    <property type="entry name" value="LD_TPept_cat_dom"/>
</dbReference>
<sequence>MRDYIKPKIMEEIGSNMIKIIRIFLSLTLLVVCYNSVYAYKKIFADVMSKGVDKEKVFLVDKGMKKSFLVEIRDDVPILINEFDDVIVGEANGDKLREGDKKPPTGVYYVVGFIPPSKLDKIYGSGAFPLNYPNFVDKLYGKTGHGIWIHGRDPHEKKQASKGCVVLKNENIDYLKSINFINTPVVIAEKLHFTDELNYNTEKIFWLNFLNEFYESWKNNDINKLSKLIHVRFKDSNHKSYSEYIQRKKMLMEKYPQKTIVFENIKIFKENDSEVVFDFDQYYSAPNITTYGTKRLYLIKEANDFKIIAEEYIPKAIPDRYKHMAKPEVIKTVKPIDNTANYEKPTTPIVKTDNEATKQVQTQTTAPKDNNTNIEKTINDFVEEWRLSWESKDINRYIDFYSLNFKSGGLDYEGWKSDKGGKFERIKNISVVISNIKIEKLKNGDFNVTFVQRYKTETMNNKGVKTLTIRIENGKPKIIGESWRPLK</sequence>
<organism evidence="9 10">
    <name type="scientific">Calditerrivibrio nitroreducens</name>
    <dbReference type="NCBI Taxonomy" id="477976"/>
    <lineage>
        <taxon>Bacteria</taxon>
        <taxon>Pseudomonadati</taxon>
        <taxon>Deferribacterota</taxon>
        <taxon>Deferribacteres</taxon>
        <taxon>Deferribacterales</taxon>
        <taxon>Calditerrivibrionaceae</taxon>
    </lineage>
</organism>
<dbReference type="GO" id="GO:0009252">
    <property type="term" value="P:peptidoglycan biosynthetic process"/>
    <property type="evidence" value="ECO:0007669"/>
    <property type="project" value="UniProtKB-UniPathway"/>
</dbReference>
<comment type="pathway">
    <text evidence="1 7">Cell wall biogenesis; peptidoglycan biosynthesis.</text>
</comment>
<name>A0A2J6WNT7_9BACT</name>
<dbReference type="PROSITE" id="PS52029">
    <property type="entry name" value="LD_TPASE"/>
    <property type="match status" value="1"/>
</dbReference>
<comment type="caution">
    <text evidence="9">The sequence shown here is derived from an EMBL/GenBank/DDBJ whole genome shotgun (WGS) entry which is preliminary data.</text>
</comment>
<keyword evidence="3" id="KW-0808">Transferase</keyword>
<evidence type="ECO:0000259" key="8">
    <source>
        <dbReference type="PROSITE" id="PS52029"/>
    </source>
</evidence>
<feature type="domain" description="L,D-TPase catalytic" evidence="8">
    <location>
        <begin position="58"/>
        <end position="188"/>
    </location>
</feature>
<dbReference type="SUPFAM" id="SSF141523">
    <property type="entry name" value="L,D-transpeptidase catalytic domain-like"/>
    <property type="match status" value="1"/>
</dbReference>
<keyword evidence="4 7" id="KW-0133">Cell shape</keyword>
<dbReference type="GO" id="GO:0016740">
    <property type="term" value="F:transferase activity"/>
    <property type="evidence" value="ECO:0007669"/>
    <property type="project" value="UniProtKB-KW"/>
</dbReference>
<keyword evidence="6 7" id="KW-0961">Cell wall biogenesis/degradation</keyword>
<dbReference type="GO" id="GO:0071555">
    <property type="term" value="P:cell wall organization"/>
    <property type="evidence" value="ECO:0007669"/>
    <property type="project" value="UniProtKB-UniRule"/>
</dbReference>
<dbReference type="Proteomes" id="UP000242881">
    <property type="component" value="Unassembled WGS sequence"/>
</dbReference>
<dbReference type="InterPro" id="IPR056203">
    <property type="entry name" value="Cds6_C"/>
</dbReference>
<dbReference type="UniPathway" id="UPA00219"/>
<dbReference type="CDD" id="cd16913">
    <property type="entry name" value="YkuD_like"/>
    <property type="match status" value="1"/>
</dbReference>
<dbReference type="InterPro" id="IPR032710">
    <property type="entry name" value="NTF2-like_dom_sf"/>
</dbReference>
<evidence type="ECO:0000256" key="6">
    <source>
        <dbReference type="ARBA" id="ARBA00023316"/>
    </source>
</evidence>
<dbReference type="Pfam" id="PF24125">
    <property type="entry name" value="Cds6_C"/>
    <property type="match status" value="2"/>
</dbReference>
<feature type="active site" description="Nucleophile" evidence="7">
    <location>
        <position position="164"/>
    </location>
</feature>
<protein>
    <recommendedName>
        <fullName evidence="8">L,D-TPase catalytic domain-containing protein</fullName>
    </recommendedName>
</protein>
<dbReference type="InterPro" id="IPR038063">
    <property type="entry name" value="Transpep_catalytic_dom"/>
</dbReference>
<comment type="similarity">
    <text evidence="2">Belongs to the YkuD family.</text>
</comment>
<evidence type="ECO:0000256" key="5">
    <source>
        <dbReference type="ARBA" id="ARBA00022984"/>
    </source>
</evidence>
<dbReference type="EMBL" id="PNIN01000029">
    <property type="protein sequence ID" value="PMP72028.1"/>
    <property type="molecule type" value="Genomic_DNA"/>
</dbReference>
<evidence type="ECO:0000256" key="4">
    <source>
        <dbReference type="ARBA" id="ARBA00022960"/>
    </source>
</evidence>
<dbReference type="GO" id="GO:0004180">
    <property type="term" value="F:carboxypeptidase activity"/>
    <property type="evidence" value="ECO:0007669"/>
    <property type="project" value="UniProtKB-ARBA"/>
</dbReference>
<gene>
    <name evidence="9" type="ORF">C0187_02610</name>
</gene>
<evidence type="ECO:0000256" key="2">
    <source>
        <dbReference type="ARBA" id="ARBA00005992"/>
    </source>
</evidence>